<comment type="caution">
    <text evidence="3">The sequence shown here is derived from an EMBL/GenBank/DDBJ whole genome shotgun (WGS) entry which is preliminary data.</text>
</comment>
<protein>
    <submittedName>
        <fullName evidence="3">Tol-like protein</fullName>
    </submittedName>
</protein>
<dbReference type="GO" id="GO:0004672">
    <property type="term" value="F:protein kinase activity"/>
    <property type="evidence" value="ECO:0007669"/>
    <property type="project" value="InterPro"/>
</dbReference>
<dbReference type="PROSITE" id="PS50011">
    <property type="entry name" value="PROTEIN_KINASE_DOM"/>
    <property type="match status" value="1"/>
</dbReference>
<keyword evidence="4" id="KW-1185">Reference proteome</keyword>
<accession>A0A1C1CNU1</accession>
<dbReference type="OrthoDB" id="4160359at2759"/>
<reference evidence="4" key="1">
    <citation type="submission" date="2015-07" db="EMBL/GenBank/DDBJ databases">
        <authorList>
            <person name="Teixeira M.M."/>
            <person name="Souza R.C."/>
            <person name="Almeida L.G."/>
            <person name="Vicente V.A."/>
            <person name="de Hoog S."/>
            <person name="Bocca A.L."/>
            <person name="de Almeida S.R."/>
            <person name="Vasconcelos A.T."/>
            <person name="Felipe M.S."/>
        </authorList>
    </citation>
    <scope>NUCLEOTIDE SEQUENCE [LARGE SCALE GENOMIC DNA]</scope>
    <source>
        <strain evidence="4">KSF</strain>
    </source>
</reference>
<dbReference type="GO" id="GO:0005524">
    <property type="term" value="F:ATP binding"/>
    <property type="evidence" value="ECO:0007669"/>
    <property type="project" value="InterPro"/>
</dbReference>
<dbReference type="VEuPathDB" id="FungiDB:G647_09052"/>
<name>A0A1C1CNU1_9EURO</name>
<dbReference type="SUPFAM" id="SSF56112">
    <property type="entry name" value="Protein kinase-like (PK-like)"/>
    <property type="match status" value="1"/>
</dbReference>
<dbReference type="Pfam" id="PF00069">
    <property type="entry name" value="Pkinase"/>
    <property type="match status" value="1"/>
</dbReference>
<dbReference type="SMART" id="SM00220">
    <property type="entry name" value="S_TKc"/>
    <property type="match status" value="1"/>
</dbReference>
<evidence type="ECO:0000313" key="3">
    <source>
        <dbReference type="EMBL" id="OCT50143.1"/>
    </source>
</evidence>
<dbReference type="VEuPathDB" id="FungiDB:CLCR_06548"/>
<dbReference type="Pfam" id="PF07714">
    <property type="entry name" value="PK_Tyr_Ser-Thr"/>
    <property type="match status" value="1"/>
</dbReference>
<dbReference type="Proteomes" id="UP000094526">
    <property type="component" value="Unassembled WGS sequence"/>
</dbReference>
<dbReference type="InterPro" id="IPR010730">
    <property type="entry name" value="HET"/>
</dbReference>
<dbReference type="PANTHER" id="PTHR33112:SF10">
    <property type="entry name" value="TOL"/>
    <property type="match status" value="1"/>
</dbReference>
<dbReference type="AlphaFoldDB" id="A0A1C1CNU1"/>
<dbReference type="CDD" id="cd00180">
    <property type="entry name" value="PKc"/>
    <property type="match status" value="1"/>
</dbReference>
<proteinExistence type="predicted"/>
<evidence type="ECO:0000259" key="2">
    <source>
        <dbReference type="PROSITE" id="PS50011"/>
    </source>
</evidence>
<gene>
    <name evidence="3" type="ORF">CLCR_06548</name>
</gene>
<feature type="region of interest" description="Disordered" evidence="1">
    <location>
        <begin position="1"/>
        <end position="24"/>
    </location>
</feature>
<dbReference type="Gene3D" id="1.10.510.10">
    <property type="entry name" value="Transferase(Phosphotransferase) domain 1"/>
    <property type="match status" value="2"/>
</dbReference>
<evidence type="ECO:0000256" key="1">
    <source>
        <dbReference type="SAM" id="MobiDB-lite"/>
    </source>
</evidence>
<dbReference type="EMBL" id="LGRB01000010">
    <property type="protein sequence ID" value="OCT50143.1"/>
    <property type="molecule type" value="Genomic_DNA"/>
</dbReference>
<organism evidence="3 4">
    <name type="scientific">Cladophialophora carrionii</name>
    <dbReference type="NCBI Taxonomy" id="86049"/>
    <lineage>
        <taxon>Eukaryota</taxon>
        <taxon>Fungi</taxon>
        <taxon>Dikarya</taxon>
        <taxon>Ascomycota</taxon>
        <taxon>Pezizomycotina</taxon>
        <taxon>Eurotiomycetes</taxon>
        <taxon>Chaetothyriomycetidae</taxon>
        <taxon>Chaetothyriales</taxon>
        <taxon>Herpotrichiellaceae</taxon>
        <taxon>Cladophialophora</taxon>
    </lineage>
</organism>
<dbReference type="InterPro" id="IPR011009">
    <property type="entry name" value="Kinase-like_dom_sf"/>
</dbReference>
<dbReference type="InterPro" id="IPR000719">
    <property type="entry name" value="Prot_kinase_dom"/>
</dbReference>
<dbReference type="STRING" id="86049.A0A1C1CNU1"/>
<dbReference type="PANTHER" id="PTHR33112">
    <property type="entry name" value="DOMAIN PROTEIN, PUTATIVE-RELATED"/>
    <property type="match status" value="1"/>
</dbReference>
<sequence length="1307" mass="147410">MNAVYGSESATNSPEESDNEEPAEKQLRGLLSEHMVMNPLDHKDFLPESSLKQLINRDRIRSCMPGAKEDLIEFVSDHAPRLFAIVVYIQEFGKELSSAMTRFRKHGLTDGHLPIPNINEKGVCSYNRSSPGREQHSRLTAVTQCSHDRALDALHHKQWKHDKIRQLYSDQWMFLSPVFTKEKFEHNLDPRIVLPFTRRGGGSGKGHFSEVREVYLRADHQRIFPTEENKEIRIAIKEITNIAGSVHEAEKVWKREARALEVISSLNHPHLIRRIAAISRAEKYYFLFEWADGGTLRDFWESESRPELTADRVREIVEQLHGLAKAVEALHKYVGNQNSPAPVSHIRDAREDHNGALPSKAPAITLNDADSLVESDEDDDQPSVTGHFRHGDLKPDNILRFNRHGSWLGTLQVADLGLAKQHRRDTIHRRQATTQKYGTIQYEPPEVVTDRFGPRSRLYDMWAMSCIILETIIWLLYGLDTLNKFLNTKIPTQSENTLYYTISGGRAEVSGLVTGLMKEILETDPECNASSGSALGDLIRLVADKLLLVDLPGPGGNPESPCRIDAEKLADALANIKRRSRDRTYLFTGSNRANVQVPRMLTAQEVPLAPTSHLSPRAAFQHRPSREPGVVQPIPITAVQGRCMCPPSNYGLMSELTKALSISKTQYLSQDDWEFVDDSRFALHVFKTLGDAYTSVFSGKASDLCSRCRELDFHSGISIREPLAALEASASSCDLCSMLLKAWKRCGDSGDTSATVEFRKVGSGLSVEHSRGQMPILSIRRGIGRGHGWTQPSSGLSRVPLGFSHLPTIGSLEYFHVLRQWLDDCNKYHSHCRRDPHNPKGTPTRLIDVGTDPHAPTVRLHETGKRTTTNEAEDLTYIALSHPWGDPAVHSHFCTTSHNLDQHRRAIAITALPRTFSDAVTVTRALGVRFLWIDSLCIIQNDRGDLQNEIERMEMVFSNAYCVIAASRASGMSDGFLNDRPTREVIRIDSKRDEGSSVFVCEAIDDFQGHVIEGALNKRGWVLQERALARRTIYFTAQQTYWECGCGVRCETLTRMHNNQADFLGDPNFPRVAMESPKGAKIRLYESLYKRYSRLEFTALEDKPVAIAGLEQRLIRVFDTHGGFGLFEQYLGRSLLWQRDAQVRTMTRIHFRTQVVPSWSWMAYEGGITFMDLPFKGVDWERKEIRSPWNHEPASGPTWLSTGRGSCTHLEAVARSFRLQSCGDGDQLSEPLYQIVFDQDEPPPGEHALKCVIVGRSKPVAGGDARRHYVLIVGQRSNRSRYERVGVGFMPGYWIVLDEPGFKVSVY</sequence>
<dbReference type="eggNOG" id="KOG0032">
    <property type="taxonomic scope" value="Eukaryota"/>
</dbReference>
<dbReference type="InterPro" id="IPR001245">
    <property type="entry name" value="Ser-Thr/Tyr_kinase_cat_dom"/>
</dbReference>
<evidence type="ECO:0000313" key="4">
    <source>
        <dbReference type="Proteomes" id="UP000094526"/>
    </source>
</evidence>
<feature type="domain" description="Protein kinase" evidence="2">
    <location>
        <begin position="197"/>
        <end position="547"/>
    </location>
</feature>
<dbReference type="Pfam" id="PF06985">
    <property type="entry name" value="HET"/>
    <property type="match status" value="1"/>
</dbReference>